<accession>A0A9X5H6X1</accession>
<organism evidence="2 3">
    <name type="scientific">Schaedlerella arabinosiphila</name>
    <dbReference type="NCBI Taxonomy" id="2044587"/>
    <lineage>
        <taxon>Bacteria</taxon>
        <taxon>Bacillati</taxon>
        <taxon>Bacillota</taxon>
        <taxon>Clostridia</taxon>
        <taxon>Lachnospirales</taxon>
        <taxon>Lachnospiraceae</taxon>
        <taxon>Schaedlerella</taxon>
    </lineage>
</organism>
<feature type="transmembrane region" description="Helical" evidence="1">
    <location>
        <begin position="123"/>
        <end position="141"/>
    </location>
</feature>
<feature type="transmembrane region" description="Helical" evidence="1">
    <location>
        <begin position="49"/>
        <end position="73"/>
    </location>
</feature>
<sequence length="221" mass="23977">MINDMKLGIRLLRYGFGIKTNLVLLIVFTAADLLCFALELAGITMPLDGFMLLACAMIPGQILFTLNAVDIVLASPARKKLQTSVPAVMSLCTTLAAYLIVVLKEAVIVLIHPDKTAQSAMHLVFLEVLAAVILAFTGVLYKSFPALLVMYFSLSGFNSFFMMPILRSDFLGEDMGALVRAALIGVVLILAGGALEYALSVLFYKKPVSKKVLGERLSREL</sequence>
<evidence type="ECO:0000313" key="2">
    <source>
        <dbReference type="EMBL" id="NDO71527.1"/>
    </source>
</evidence>
<dbReference type="EMBL" id="VIRB01000139">
    <property type="protein sequence ID" value="NDO71527.1"/>
    <property type="molecule type" value="Genomic_DNA"/>
</dbReference>
<keyword evidence="1" id="KW-1133">Transmembrane helix</keyword>
<feature type="transmembrane region" description="Helical" evidence="1">
    <location>
        <begin position="178"/>
        <end position="204"/>
    </location>
</feature>
<name>A0A9X5H6X1_9FIRM</name>
<proteinExistence type="predicted"/>
<dbReference type="AlphaFoldDB" id="A0A9X5H6X1"/>
<feature type="transmembrane region" description="Helical" evidence="1">
    <location>
        <begin position="21"/>
        <end position="43"/>
    </location>
</feature>
<dbReference type="OrthoDB" id="2061820at2"/>
<reference evidence="2 3" key="1">
    <citation type="submission" date="2019-07" db="EMBL/GenBank/DDBJ databases">
        <title>Draft genome sequences of 15 bacterial species constituting the stable defined intestinal microbiota of the GM15 gnotobiotic mouse model.</title>
        <authorList>
            <person name="Elie C."/>
            <person name="Mathieu A."/>
            <person name="Saliou A."/>
            <person name="Darnaud M."/>
            <person name="Leulier F."/>
            <person name="Tamellini A."/>
        </authorList>
    </citation>
    <scope>NUCLEOTIDE SEQUENCE [LARGE SCALE GENOMIC DNA]</scope>
    <source>
        <strain evidence="3">ASF 502</strain>
    </source>
</reference>
<protein>
    <submittedName>
        <fullName evidence="2">Uncharacterized protein</fullName>
    </submittedName>
</protein>
<dbReference type="RefSeq" id="WP_004080905.1">
    <property type="nucleotide sequence ID" value="NZ_VIRB01000139.1"/>
</dbReference>
<feature type="transmembrane region" description="Helical" evidence="1">
    <location>
        <begin position="148"/>
        <end position="166"/>
    </location>
</feature>
<dbReference type="Proteomes" id="UP000474104">
    <property type="component" value="Unassembled WGS sequence"/>
</dbReference>
<evidence type="ECO:0000256" key="1">
    <source>
        <dbReference type="SAM" id="Phobius"/>
    </source>
</evidence>
<feature type="transmembrane region" description="Helical" evidence="1">
    <location>
        <begin position="85"/>
        <end position="111"/>
    </location>
</feature>
<keyword evidence="1" id="KW-0472">Membrane</keyword>
<gene>
    <name evidence="2" type="ORF">FMM80_23910</name>
</gene>
<comment type="caution">
    <text evidence="2">The sequence shown here is derived from an EMBL/GenBank/DDBJ whole genome shotgun (WGS) entry which is preliminary data.</text>
</comment>
<evidence type="ECO:0000313" key="3">
    <source>
        <dbReference type="Proteomes" id="UP000474104"/>
    </source>
</evidence>
<keyword evidence="1" id="KW-0812">Transmembrane</keyword>